<dbReference type="OrthoDB" id="7620151at2"/>
<name>A0A059FL30_9PROT</name>
<evidence type="ECO:0000313" key="2">
    <source>
        <dbReference type="Proteomes" id="UP000024816"/>
    </source>
</evidence>
<organism evidence="1 2">
    <name type="scientific">Hyphomonas jannaschiana VP2</name>
    <dbReference type="NCBI Taxonomy" id="1280952"/>
    <lineage>
        <taxon>Bacteria</taxon>
        <taxon>Pseudomonadati</taxon>
        <taxon>Pseudomonadota</taxon>
        <taxon>Alphaproteobacteria</taxon>
        <taxon>Hyphomonadales</taxon>
        <taxon>Hyphomonadaceae</taxon>
        <taxon>Hyphomonas</taxon>
    </lineage>
</organism>
<comment type="caution">
    <text evidence="1">The sequence shown here is derived from an EMBL/GenBank/DDBJ whole genome shotgun (WGS) entry which is preliminary data.</text>
</comment>
<dbReference type="PATRIC" id="fig|1280952.3.peg.305"/>
<dbReference type="AlphaFoldDB" id="A0A059FL30"/>
<evidence type="ECO:0000313" key="1">
    <source>
        <dbReference type="EMBL" id="KCZ91173.1"/>
    </source>
</evidence>
<proteinExistence type="predicted"/>
<sequence>MCVPVDEAAMLCWLQTQLRVLKAWQDELTSRPDADIRQVERLSRHRDWLTEELARLTPHRQAA</sequence>
<protein>
    <submittedName>
        <fullName evidence="1">Uncharacterized protein</fullName>
    </submittedName>
</protein>
<dbReference type="STRING" id="1280952.HJA_01505"/>
<dbReference type="RefSeq" id="WP_035577303.1">
    <property type="nucleotide sequence ID" value="NZ_ARYJ01000001.1"/>
</dbReference>
<dbReference type="Proteomes" id="UP000024816">
    <property type="component" value="Unassembled WGS sequence"/>
</dbReference>
<keyword evidence="2" id="KW-1185">Reference proteome</keyword>
<reference evidence="1 2" key="1">
    <citation type="journal article" date="2014" name="Antonie Van Leeuwenhoek">
        <title>Hyphomonas beringensis sp. nov. and Hyphomonas chukchiensis sp. nov., isolated from surface seawater of the Bering Sea and Chukchi Sea.</title>
        <authorList>
            <person name="Li C."/>
            <person name="Lai Q."/>
            <person name="Li G."/>
            <person name="Dong C."/>
            <person name="Wang J."/>
            <person name="Liao Y."/>
            <person name="Shao Z."/>
        </authorList>
    </citation>
    <scope>NUCLEOTIDE SEQUENCE [LARGE SCALE GENOMIC DNA]</scope>
    <source>
        <strain evidence="1 2">VP2</strain>
    </source>
</reference>
<accession>A0A059FL30</accession>
<gene>
    <name evidence="1" type="ORF">HJA_01505</name>
</gene>
<dbReference type="EMBL" id="ARYJ01000001">
    <property type="protein sequence ID" value="KCZ91173.1"/>
    <property type="molecule type" value="Genomic_DNA"/>
</dbReference>